<reference evidence="2" key="2">
    <citation type="submission" date="2015-01" db="EMBL/GenBank/DDBJ databases">
        <title>Evolutionary Origins and Diversification of the Mycorrhizal Mutualists.</title>
        <authorList>
            <consortium name="DOE Joint Genome Institute"/>
            <consortium name="Mycorrhizal Genomics Consortium"/>
            <person name="Kohler A."/>
            <person name="Kuo A."/>
            <person name="Nagy L.G."/>
            <person name="Floudas D."/>
            <person name="Copeland A."/>
            <person name="Barry K.W."/>
            <person name="Cichocki N."/>
            <person name="Veneault-Fourrey C."/>
            <person name="LaButti K."/>
            <person name="Lindquist E.A."/>
            <person name="Lipzen A."/>
            <person name="Lundell T."/>
            <person name="Morin E."/>
            <person name="Murat C."/>
            <person name="Riley R."/>
            <person name="Ohm R."/>
            <person name="Sun H."/>
            <person name="Tunlid A."/>
            <person name="Henrissat B."/>
            <person name="Grigoriev I.V."/>
            <person name="Hibbett D.S."/>
            <person name="Martin F."/>
        </authorList>
    </citation>
    <scope>NUCLEOTIDE SEQUENCE [LARGE SCALE GENOMIC DNA]</scope>
    <source>
        <strain evidence="2">Zn</strain>
    </source>
</reference>
<dbReference type="InParanoid" id="A0A0C3H1X9"/>
<dbReference type="HOGENOM" id="CLU_3019947_0_0_1"/>
<name>A0A0C3H1X9_OIDMZ</name>
<dbReference type="Proteomes" id="UP000054321">
    <property type="component" value="Unassembled WGS sequence"/>
</dbReference>
<accession>A0A0C3H1X9</accession>
<dbReference type="AlphaFoldDB" id="A0A0C3H1X9"/>
<sequence length="57" mass="6585">MHSMRVQLISARNSIAHLIRPITFSWSLERDDSKTASVISQRHVLSTSKYFWEPAVV</sequence>
<dbReference type="EMBL" id="KN832882">
    <property type="protein sequence ID" value="KIM97399.1"/>
    <property type="molecule type" value="Genomic_DNA"/>
</dbReference>
<organism evidence="1 2">
    <name type="scientific">Oidiodendron maius (strain Zn)</name>
    <dbReference type="NCBI Taxonomy" id="913774"/>
    <lineage>
        <taxon>Eukaryota</taxon>
        <taxon>Fungi</taxon>
        <taxon>Dikarya</taxon>
        <taxon>Ascomycota</taxon>
        <taxon>Pezizomycotina</taxon>
        <taxon>Leotiomycetes</taxon>
        <taxon>Leotiomycetes incertae sedis</taxon>
        <taxon>Myxotrichaceae</taxon>
        <taxon>Oidiodendron</taxon>
    </lineage>
</organism>
<proteinExistence type="predicted"/>
<evidence type="ECO:0000313" key="1">
    <source>
        <dbReference type="EMBL" id="KIM97399.1"/>
    </source>
</evidence>
<gene>
    <name evidence="1" type="ORF">OIDMADRAFT_20551</name>
</gene>
<protein>
    <submittedName>
        <fullName evidence="1">Uncharacterized protein</fullName>
    </submittedName>
</protein>
<evidence type="ECO:0000313" key="2">
    <source>
        <dbReference type="Proteomes" id="UP000054321"/>
    </source>
</evidence>
<feature type="non-terminal residue" evidence="1">
    <location>
        <position position="57"/>
    </location>
</feature>
<reference evidence="1 2" key="1">
    <citation type="submission" date="2014-04" db="EMBL/GenBank/DDBJ databases">
        <authorList>
            <consortium name="DOE Joint Genome Institute"/>
            <person name="Kuo A."/>
            <person name="Martino E."/>
            <person name="Perotto S."/>
            <person name="Kohler A."/>
            <person name="Nagy L.G."/>
            <person name="Floudas D."/>
            <person name="Copeland A."/>
            <person name="Barry K.W."/>
            <person name="Cichocki N."/>
            <person name="Veneault-Fourrey C."/>
            <person name="LaButti K."/>
            <person name="Lindquist E.A."/>
            <person name="Lipzen A."/>
            <person name="Lundell T."/>
            <person name="Morin E."/>
            <person name="Murat C."/>
            <person name="Sun H."/>
            <person name="Tunlid A."/>
            <person name="Henrissat B."/>
            <person name="Grigoriev I.V."/>
            <person name="Hibbett D.S."/>
            <person name="Martin F."/>
            <person name="Nordberg H.P."/>
            <person name="Cantor M.N."/>
            <person name="Hua S.X."/>
        </authorList>
    </citation>
    <scope>NUCLEOTIDE SEQUENCE [LARGE SCALE GENOMIC DNA]</scope>
    <source>
        <strain evidence="1 2">Zn</strain>
    </source>
</reference>
<keyword evidence="2" id="KW-1185">Reference proteome</keyword>